<dbReference type="RefSeq" id="YP_010152808.1">
    <property type="nucleotide sequence ID" value="NC_057170.1"/>
</dbReference>
<dbReference type="SUPFAM" id="SSF141091">
    <property type="entry name" value="L21p-like"/>
    <property type="match status" value="1"/>
</dbReference>
<keyword evidence="4" id="KW-0699">rRNA-binding</keyword>
<dbReference type="HAMAP" id="MF_01363">
    <property type="entry name" value="Ribosomal_bL21"/>
    <property type="match status" value="1"/>
</dbReference>
<dbReference type="RefSeq" id="YP_010152822.1">
    <property type="nucleotide sequence ID" value="NC_057170.1"/>
</dbReference>
<name>A0A7U0QFW1_OLILU</name>
<dbReference type="EMBL" id="MT859097">
    <property type="protein sequence ID" value="QQW50469.1"/>
    <property type="molecule type" value="Genomic_DNA"/>
</dbReference>
<sequence length="108" mass="12587">MKYAIVEITGKQFLVDLNKYIKVEMHLKKWSPSNSILFNRVLCVNDNGTILLGKPYLKNVVIRTTTINYFKGRKSIIYKMKPKKKTRIKKGYRPPISLLKVNTITLTK</sequence>
<dbReference type="InterPro" id="IPR036164">
    <property type="entry name" value="bL21-like_sf"/>
</dbReference>
<evidence type="ECO:0000256" key="5">
    <source>
        <dbReference type="ARBA" id="ARBA00022884"/>
    </source>
</evidence>
<dbReference type="InterPro" id="IPR001787">
    <property type="entry name" value="Ribosomal_bL21"/>
</dbReference>
<gene>
    <name evidence="8" type="primary">rpl21</name>
</gene>
<reference evidence="8" key="1">
    <citation type="journal article" date="2021" name="J. Phycol.">
        <title>Olisthodiscus represents a new class of Ochrophyta.</title>
        <authorList>
            <person name="Barcyte D."/>
            <person name="Eikrem W."/>
            <person name="Engesmo A."/>
            <person name="Seoane S."/>
            <person name="Wohlmann J."/>
            <person name="Horak A."/>
            <person name="Yurchenko T."/>
            <person name="Elias M."/>
        </authorList>
    </citation>
    <scope>NUCLEOTIDE SEQUENCE</scope>
    <source>
        <strain evidence="8">K-0444</strain>
    </source>
</reference>
<geneLocation type="plastid" evidence="8"/>
<proteinExistence type="inferred from homology"/>
<evidence type="ECO:0000256" key="4">
    <source>
        <dbReference type="ARBA" id="ARBA00022730"/>
    </source>
</evidence>
<evidence type="ECO:0000313" key="8">
    <source>
        <dbReference type="EMBL" id="QQW50469.1"/>
    </source>
</evidence>
<comment type="subcellular location">
    <subcellularLocation>
        <location evidence="1">Plastid</location>
    </subcellularLocation>
</comment>
<keyword evidence="6 8" id="KW-0689">Ribosomal protein</keyword>
<dbReference type="GO" id="GO:0009536">
    <property type="term" value="C:plastid"/>
    <property type="evidence" value="ECO:0007669"/>
    <property type="project" value="UniProtKB-SubCell"/>
</dbReference>
<keyword evidence="3 8" id="KW-0934">Plastid</keyword>
<dbReference type="GO" id="GO:0003735">
    <property type="term" value="F:structural constituent of ribosome"/>
    <property type="evidence" value="ECO:0007669"/>
    <property type="project" value="InterPro"/>
</dbReference>
<dbReference type="NCBIfam" id="TIGR00061">
    <property type="entry name" value="L21"/>
    <property type="match status" value="1"/>
</dbReference>
<evidence type="ECO:0000256" key="6">
    <source>
        <dbReference type="ARBA" id="ARBA00022980"/>
    </source>
</evidence>
<evidence type="ECO:0000256" key="7">
    <source>
        <dbReference type="ARBA" id="ARBA00023274"/>
    </source>
</evidence>
<dbReference type="EMBL" id="MT859097">
    <property type="protein sequence ID" value="QQW50483.1"/>
    <property type="molecule type" value="Genomic_DNA"/>
</dbReference>
<dbReference type="Pfam" id="PF00829">
    <property type="entry name" value="Ribosomal_L21p"/>
    <property type="match status" value="1"/>
</dbReference>
<dbReference type="GO" id="GO:0006412">
    <property type="term" value="P:translation"/>
    <property type="evidence" value="ECO:0007669"/>
    <property type="project" value="InterPro"/>
</dbReference>
<dbReference type="GeneID" id="67154410"/>
<dbReference type="PANTHER" id="PTHR21349">
    <property type="entry name" value="50S RIBOSOMAL PROTEIN L21"/>
    <property type="match status" value="1"/>
</dbReference>
<dbReference type="AlphaFoldDB" id="A0A7U0QFW1"/>
<evidence type="ECO:0000256" key="1">
    <source>
        <dbReference type="ARBA" id="ARBA00004474"/>
    </source>
</evidence>
<evidence type="ECO:0000256" key="2">
    <source>
        <dbReference type="ARBA" id="ARBA00008563"/>
    </source>
</evidence>
<keyword evidence="7" id="KW-0687">Ribonucleoprotein</keyword>
<organism evidence="8">
    <name type="scientific">Olisthodiscus luteus</name>
    <name type="common">Marine phytoflagellate</name>
    <dbReference type="NCBI Taxonomy" id="83000"/>
    <lineage>
        <taxon>Eukaryota</taxon>
        <taxon>Sar</taxon>
        <taxon>Stramenopiles</taxon>
        <taxon>Ochrophyta</taxon>
        <taxon>Olisthodiscophyceae</taxon>
        <taxon>Olisthodiscaceae</taxon>
        <taxon>Olisthodiscus</taxon>
    </lineage>
</organism>
<comment type="similarity">
    <text evidence="2">Belongs to the bacterial ribosomal protein bL21 family.</text>
</comment>
<dbReference type="GeneID" id="67154396"/>
<dbReference type="InterPro" id="IPR028909">
    <property type="entry name" value="bL21-like"/>
</dbReference>
<evidence type="ECO:0000256" key="3">
    <source>
        <dbReference type="ARBA" id="ARBA00022640"/>
    </source>
</evidence>
<accession>A0A7U0QFW1</accession>
<dbReference type="GO" id="GO:0019843">
    <property type="term" value="F:rRNA binding"/>
    <property type="evidence" value="ECO:0007669"/>
    <property type="project" value="UniProtKB-KW"/>
</dbReference>
<keyword evidence="5" id="KW-0694">RNA-binding</keyword>
<protein>
    <submittedName>
        <fullName evidence="8">Ribosomal protein L21</fullName>
    </submittedName>
</protein>
<dbReference type="GO" id="GO:0005762">
    <property type="term" value="C:mitochondrial large ribosomal subunit"/>
    <property type="evidence" value="ECO:0007669"/>
    <property type="project" value="TreeGrafter"/>
</dbReference>
<dbReference type="PANTHER" id="PTHR21349:SF7">
    <property type="entry name" value="LARGE RIBOSOMAL SUBUNIT PROTEIN BL21C"/>
    <property type="match status" value="1"/>
</dbReference>